<accession>A0ABX8FQM0</accession>
<keyword evidence="2" id="KW-1185">Reference proteome</keyword>
<name>A0ABX8FQM0_9ACTN</name>
<sequence>MADPTPSQPLPERCASNRCRRAARSEGLRRRTAAPGARLCGPCARALAADLTALPALHHESEQRLVLPARQGGLARVTGHRPDAPPVSDAALDARHDAVVRLASWARLVLDEDPAAGAPPERTVPDLAAFLGRHIGFLTAHPAAGAAADEIARTATALRRLVAPPKPDLVPLGRCVEPDCDAEVSLPGRGGDELVLRGPMCGAGHVLTPRQWLLMNHRQSTLETKESA</sequence>
<gene>
    <name evidence="1" type="ORF">KJK29_13085</name>
</gene>
<proteinExistence type="predicted"/>
<organism evidence="1 2">
    <name type="scientific">Streptomyces koelreuteriae</name>
    <dbReference type="NCBI Taxonomy" id="2838015"/>
    <lineage>
        <taxon>Bacteria</taxon>
        <taxon>Bacillati</taxon>
        <taxon>Actinomycetota</taxon>
        <taxon>Actinomycetes</taxon>
        <taxon>Kitasatosporales</taxon>
        <taxon>Streptomycetaceae</taxon>
        <taxon>Streptomyces</taxon>
    </lineage>
</organism>
<dbReference type="Proteomes" id="UP000679629">
    <property type="component" value="Chromosome"/>
</dbReference>
<evidence type="ECO:0000313" key="2">
    <source>
        <dbReference type="Proteomes" id="UP000679629"/>
    </source>
</evidence>
<dbReference type="RefSeq" id="WP_215119137.1">
    <property type="nucleotide sequence ID" value="NZ_CP075896.1"/>
</dbReference>
<reference evidence="2" key="1">
    <citation type="submission" date="2021-05" db="EMBL/GenBank/DDBJ databases">
        <title>Direct Submission.</title>
        <authorList>
            <person name="Li K."/>
            <person name="Gao J."/>
        </authorList>
    </citation>
    <scope>NUCLEOTIDE SEQUENCE [LARGE SCALE GENOMIC DNA]</scope>
    <source>
        <strain evidence="2">MG62</strain>
    </source>
</reference>
<protein>
    <submittedName>
        <fullName evidence="1">Uncharacterized protein</fullName>
    </submittedName>
</protein>
<dbReference type="EMBL" id="CP075896">
    <property type="protein sequence ID" value="QWB23465.1"/>
    <property type="molecule type" value="Genomic_DNA"/>
</dbReference>
<evidence type="ECO:0000313" key="1">
    <source>
        <dbReference type="EMBL" id="QWB23465.1"/>
    </source>
</evidence>